<comment type="caution">
    <text evidence="1">The sequence shown here is derived from an EMBL/GenBank/DDBJ whole genome shotgun (WGS) entry which is preliminary data.</text>
</comment>
<name>X6LD90_RETFI</name>
<keyword evidence="2" id="KW-1185">Reference proteome</keyword>
<evidence type="ECO:0000313" key="2">
    <source>
        <dbReference type="Proteomes" id="UP000023152"/>
    </source>
</evidence>
<reference evidence="1 2" key="1">
    <citation type="journal article" date="2013" name="Curr. Biol.">
        <title>The Genome of the Foraminiferan Reticulomyxa filosa.</title>
        <authorList>
            <person name="Glockner G."/>
            <person name="Hulsmann N."/>
            <person name="Schleicher M."/>
            <person name="Noegel A.A."/>
            <person name="Eichinger L."/>
            <person name="Gallinger C."/>
            <person name="Pawlowski J."/>
            <person name="Sierra R."/>
            <person name="Euteneuer U."/>
            <person name="Pillet L."/>
            <person name="Moustafa A."/>
            <person name="Platzer M."/>
            <person name="Groth M."/>
            <person name="Szafranski K."/>
            <person name="Schliwa M."/>
        </authorList>
    </citation>
    <scope>NUCLEOTIDE SEQUENCE [LARGE SCALE GENOMIC DNA]</scope>
</reference>
<organism evidence="1 2">
    <name type="scientific">Reticulomyxa filosa</name>
    <dbReference type="NCBI Taxonomy" id="46433"/>
    <lineage>
        <taxon>Eukaryota</taxon>
        <taxon>Sar</taxon>
        <taxon>Rhizaria</taxon>
        <taxon>Retaria</taxon>
        <taxon>Foraminifera</taxon>
        <taxon>Monothalamids</taxon>
        <taxon>Reticulomyxidae</taxon>
        <taxon>Reticulomyxa</taxon>
    </lineage>
</organism>
<accession>X6LD90</accession>
<sequence length="283" mass="31711">GICLLLCDLQTQLEPTVVQDHVERWQKALHLRGVHNQSSGELNSIESDEANIAFAEVAPNNSFNAKFWGIAIGSHVDYLDKVRKWYKTTVIELDSANDRTQSDGILEKSEDNCFTFSVIIPIVATHDFKVFLFAEKKIVLQPGIAASTALSATLSSAEAAAVQQYVDSSNSTRGKKKIEKNINNNNKQNDPLLLLELYCIILCILQIFSRVIQSFPEKSLSNSVKMLALSIALCFCFCGCQLSTKPTCWRFVVKGNGMVPHEILSRNVFKNSRFFECFSKKYD</sequence>
<dbReference type="AlphaFoldDB" id="X6LD90"/>
<gene>
    <name evidence="1" type="ORF">RFI_38391</name>
</gene>
<dbReference type="OrthoDB" id="161570at2759"/>
<protein>
    <submittedName>
        <fullName evidence="1">Uncharacterized protein</fullName>
    </submittedName>
</protein>
<feature type="non-terminal residue" evidence="1">
    <location>
        <position position="1"/>
    </location>
</feature>
<dbReference type="Proteomes" id="UP000023152">
    <property type="component" value="Unassembled WGS sequence"/>
</dbReference>
<dbReference type="EMBL" id="ASPP01044943">
    <property type="protein sequence ID" value="ETN99096.1"/>
    <property type="molecule type" value="Genomic_DNA"/>
</dbReference>
<proteinExistence type="predicted"/>
<evidence type="ECO:0000313" key="1">
    <source>
        <dbReference type="EMBL" id="ETN99096.1"/>
    </source>
</evidence>